<dbReference type="CDD" id="cd11029">
    <property type="entry name" value="CYP107-like"/>
    <property type="match status" value="1"/>
</dbReference>
<keyword evidence="9" id="KW-1185">Reference proteome</keyword>
<keyword evidence="4 7" id="KW-0560">Oxidoreductase</keyword>
<dbReference type="GO" id="GO:0020037">
    <property type="term" value="F:heme binding"/>
    <property type="evidence" value="ECO:0007669"/>
    <property type="project" value="InterPro"/>
</dbReference>
<evidence type="ECO:0000256" key="3">
    <source>
        <dbReference type="ARBA" id="ARBA00022723"/>
    </source>
</evidence>
<dbReference type="InterPro" id="IPR017972">
    <property type="entry name" value="Cyt_P450_CS"/>
</dbReference>
<dbReference type="Gene3D" id="1.10.630.10">
    <property type="entry name" value="Cytochrome P450"/>
    <property type="match status" value="1"/>
</dbReference>
<sequence length="409" mass="44289">MSESTPLSLDPTGGARRAEEAALHAGGAAVRADLVGVTVWAVNDPDLLRRLLTDPRVSKDPHRHWPEFPERVVGRWPLDLWVNGQNMFTAYGSEHRRLRRLISPAFNPRRVNALLPRVEAITAELVDAIAAVAPGVPVDLRAALAEPVPVRVISELVGVPEEMADDFRRVVRTVFDTSVPLERAQANHAEYSALLGTLAARRRAEPGDDLTSALIEARDEEGDGSRLSEGELTSTLMLVVSAGYETTTNLLDQAVTALLTHPEQRELVRSGGVPWGEVIEEALRYEAPVSHLPLRYAVSDIELPDGGLIRAGETILASYGAAGRHPRVHGETAGDFNISRVNKEHLSFGHGPHFCLGAPLARAEAAVALPALFDRFPGIRLAVAPEALRPVRSLVSNGHVELPVLPHGR</sequence>
<dbReference type="GO" id="GO:0016705">
    <property type="term" value="F:oxidoreductase activity, acting on paired donors, with incorporation or reduction of molecular oxygen"/>
    <property type="evidence" value="ECO:0007669"/>
    <property type="project" value="InterPro"/>
</dbReference>
<dbReference type="AlphaFoldDB" id="A0A5C4V2B4"/>
<keyword evidence="6 7" id="KW-0503">Monooxygenase</keyword>
<dbReference type="PROSITE" id="PS00086">
    <property type="entry name" value="CYTOCHROME_P450"/>
    <property type="match status" value="1"/>
</dbReference>
<name>A0A5C4V2B4_9ACTN</name>
<dbReference type="Proteomes" id="UP000311713">
    <property type="component" value="Unassembled WGS sequence"/>
</dbReference>
<dbReference type="InterPro" id="IPR001128">
    <property type="entry name" value="Cyt_P450"/>
</dbReference>
<evidence type="ECO:0000313" key="9">
    <source>
        <dbReference type="Proteomes" id="UP000311713"/>
    </source>
</evidence>
<comment type="caution">
    <text evidence="8">The sequence shown here is derived from an EMBL/GenBank/DDBJ whole genome shotgun (WGS) entry which is preliminary data.</text>
</comment>
<dbReference type="FunFam" id="1.10.630.10:FF:000018">
    <property type="entry name" value="Cytochrome P450 monooxygenase"/>
    <property type="match status" value="1"/>
</dbReference>
<organism evidence="8 9">
    <name type="scientific">Streptomyces sedi</name>
    <dbReference type="NCBI Taxonomy" id="555059"/>
    <lineage>
        <taxon>Bacteria</taxon>
        <taxon>Bacillati</taxon>
        <taxon>Actinomycetota</taxon>
        <taxon>Actinomycetes</taxon>
        <taxon>Kitasatosporales</taxon>
        <taxon>Streptomycetaceae</taxon>
        <taxon>Streptomyces</taxon>
    </lineage>
</organism>
<dbReference type="PANTHER" id="PTHR46696:SF1">
    <property type="entry name" value="CYTOCHROME P450 YJIB-RELATED"/>
    <property type="match status" value="1"/>
</dbReference>
<dbReference type="InterPro" id="IPR002397">
    <property type="entry name" value="Cyt_P450_B"/>
</dbReference>
<dbReference type="GO" id="GO:0004497">
    <property type="term" value="F:monooxygenase activity"/>
    <property type="evidence" value="ECO:0007669"/>
    <property type="project" value="UniProtKB-KW"/>
</dbReference>
<accession>A0A5C4V2B4</accession>
<protein>
    <submittedName>
        <fullName evidence="8">Cytochrome P450</fullName>
    </submittedName>
</protein>
<dbReference type="PANTHER" id="PTHR46696">
    <property type="entry name" value="P450, PUTATIVE (EUROFUNG)-RELATED"/>
    <property type="match status" value="1"/>
</dbReference>
<dbReference type="OrthoDB" id="5500002at2"/>
<dbReference type="EMBL" id="VDGT01000009">
    <property type="protein sequence ID" value="TNM29907.1"/>
    <property type="molecule type" value="Genomic_DNA"/>
</dbReference>
<dbReference type="SUPFAM" id="SSF48264">
    <property type="entry name" value="Cytochrome P450"/>
    <property type="match status" value="1"/>
</dbReference>
<keyword evidence="2 7" id="KW-0349">Heme</keyword>
<dbReference type="InterPro" id="IPR036396">
    <property type="entry name" value="Cyt_P450_sf"/>
</dbReference>
<dbReference type="GO" id="GO:0005506">
    <property type="term" value="F:iron ion binding"/>
    <property type="evidence" value="ECO:0007669"/>
    <property type="project" value="InterPro"/>
</dbReference>
<comment type="similarity">
    <text evidence="1 7">Belongs to the cytochrome P450 family.</text>
</comment>
<evidence type="ECO:0000256" key="4">
    <source>
        <dbReference type="ARBA" id="ARBA00023002"/>
    </source>
</evidence>
<dbReference type="PRINTS" id="PR00385">
    <property type="entry name" value="P450"/>
</dbReference>
<evidence type="ECO:0000256" key="2">
    <source>
        <dbReference type="ARBA" id="ARBA00022617"/>
    </source>
</evidence>
<evidence type="ECO:0000256" key="1">
    <source>
        <dbReference type="ARBA" id="ARBA00010617"/>
    </source>
</evidence>
<evidence type="ECO:0000256" key="7">
    <source>
        <dbReference type="RuleBase" id="RU000461"/>
    </source>
</evidence>
<proteinExistence type="inferred from homology"/>
<keyword evidence="3 7" id="KW-0479">Metal-binding</keyword>
<evidence type="ECO:0000313" key="8">
    <source>
        <dbReference type="EMBL" id="TNM29907.1"/>
    </source>
</evidence>
<keyword evidence="5 7" id="KW-0408">Iron</keyword>
<dbReference type="RefSeq" id="WP_139645152.1">
    <property type="nucleotide sequence ID" value="NZ_BAAAZS010000098.1"/>
</dbReference>
<dbReference type="Pfam" id="PF00067">
    <property type="entry name" value="p450"/>
    <property type="match status" value="2"/>
</dbReference>
<gene>
    <name evidence="8" type="ORF">FH715_14340</name>
</gene>
<evidence type="ECO:0000256" key="5">
    <source>
        <dbReference type="ARBA" id="ARBA00023004"/>
    </source>
</evidence>
<evidence type="ECO:0000256" key="6">
    <source>
        <dbReference type="ARBA" id="ARBA00023033"/>
    </source>
</evidence>
<reference evidence="8 9" key="1">
    <citation type="submission" date="2019-06" db="EMBL/GenBank/DDBJ databases">
        <title>Draft genome of Streptomyces sedi sp. JCM16909.</title>
        <authorList>
            <person name="Klykleung N."/>
            <person name="Tanasupawat S."/>
            <person name="Kudo T."/>
            <person name="Yuki M."/>
            <person name="Ohkuma M."/>
        </authorList>
    </citation>
    <scope>NUCLEOTIDE SEQUENCE [LARGE SCALE GENOMIC DNA]</scope>
    <source>
        <strain evidence="8 9">JCM 16909</strain>
    </source>
</reference>
<dbReference type="PRINTS" id="PR00359">
    <property type="entry name" value="BP450"/>
</dbReference>